<gene>
    <name evidence="1" type="ORF">B296_00031644</name>
</gene>
<sequence>MTDLKSMSRNLQERDRYVVNHGEGLTTIDYDCHVSLAEKEGVGMAGRGGLARGRGSSMDEAEHISCSVSIALWKKTLATLKEEVRSYLDIVAEEGLGMAADVEDPVAGGSIKSIQRMIWWERTS</sequence>
<proteinExistence type="predicted"/>
<dbReference type="EMBL" id="AMZH03013273">
    <property type="protein sequence ID" value="RRT49556.1"/>
    <property type="molecule type" value="Genomic_DNA"/>
</dbReference>
<dbReference type="Proteomes" id="UP000287651">
    <property type="component" value="Unassembled WGS sequence"/>
</dbReference>
<name>A0A426YCZ1_ENSVE</name>
<organism evidence="1 2">
    <name type="scientific">Ensete ventricosum</name>
    <name type="common">Abyssinian banana</name>
    <name type="synonym">Musa ensete</name>
    <dbReference type="NCBI Taxonomy" id="4639"/>
    <lineage>
        <taxon>Eukaryota</taxon>
        <taxon>Viridiplantae</taxon>
        <taxon>Streptophyta</taxon>
        <taxon>Embryophyta</taxon>
        <taxon>Tracheophyta</taxon>
        <taxon>Spermatophyta</taxon>
        <taxon>Magnoliopsida</taxon>
        <taxon>Liliopsida</taxon>
        <taxon>Zingiberales</taxon>
        <taxon>Musaceae</taxon>
        <taxon>Ensete</taxon>
    </lineage>
</organism>
<dbReference type="AlphaFoldDB" id="A0A426YCZ1"/>
<accession>A0A426YCZ1</accession>
<evidence type="ECO:0000313" key="2">
    <source>
        <dbReference type="Proteomes" id="UP000287651"/>
    </source>
</evidence>
<protein>
    <submittedName>
        <fullName evidence="1">Uncharacterized protein</fullName>
    </submittedName>
</protein>
<evidence type="ECO:0000313" key="1">
    <source>
        <dbReference type="EMBL" id="RRT49556.1"/>
    </source>
</evidence>
<reference evidence="1 2" key="1">
    <citation type="journal article" date="2014" name="Agronomy (Basel)">
        <title>A Draft Genome Sequence for Ensete ventricosum, the Drought-Tolerant Tree Against Hunger.</title>
        <authorList>
            <person name="Harrison J."/>
            <person name="Moore K.A."/>
            <person name="Paszkiewicz K."/>
            <person name="Jones T."/>
            <person name="Grant M."/>
            <person name="Ambacheew D."/>
            <person name="Muzemil S."/>
            <person name="Studholme D.J."/>
        </authorList>
    </citation>
    <scope>NUCLEOTIDE SEQUENCE [LARGE SCALE GENOMIC DNA]</scope>
</reference>
<comment type="caution">
    <text evidence="1">The sequence shown here is derived from an EMBL/GenBank/DDBJ whole genome shotgun (WGS) entry which is preliminary data.</text>
</comment>